<name>K9WLE6_9CYAN</name>
<sequence length="213" mass="22749">MVLHQHKRAVGIFTSREAVNEALQELKQSNFPLHRVSVIARQLEEKPIRGVNNRAEVGNRAGDGAASGAVTGTVIGLITGVLVGIGALAIPLIGPIMLADALSTAVATTLAGGGIGLLSGGIVGALIGLGIPKKQAKVYKQRLLRGDYLVIVEGTDDQIRYATSVLKHWGIEEWGIYKAPELAQTDTNLPIAAVEDPHVRTFRQSIYQNYDRN</sequence>
<dbReference type="AlphaFoldDB" id="K9WLE6"/>
<feature type="domain" description="General stress protein 17M-like" evidence="2">
    <location>
        <begin position="10"/>
        <end position="78"/>
    </location>
</feature>
<dbReference type="PANTHER" id="PTHR36109:SF2">
    <property type="entry name" value="MEMBRANE PROTEIN"/>
    <property type="match status" value="1"/>
</dbReference>
<keyword evidence="1" id="KW-1133">Transmembrane helix</keyword>
<dbReference type="eggNOG" id="COG3861">
    <property type="taxonomic scope" value="Bacteria"/>
</dbReference>
<accession>K9WLE6</accession>
<dbReference type="InterPro" id="IPR052948">
    <property type="entry name" value="Low_temp-induced_all0457"/>
</dbReference>
<dbReference type="Proteomes" id="UP000010471">
    <property type="component" value="Chromosome"/>
</dbReference>
<reference evidence="3 4" key="1">
    <citation type="submission" date="2012-06" db="EMBL/GenBank/DDBJ databases">
        <title>Finished chromosome of genome of Microcoleus sp. PCC 7113.</title>
        <authorList>
            <consortium name="US DOE Joint Genome Institute"/>
            <person name="Gugger M."/>
            <person name="Coursin T."/>
            <person name="Rippka R."/>
            <person name="Tandeau De Marsac N."/>
            <person name="Huntemann M."/>
            <person name="Wei C.-L."/>
            <person name="Han J."/>
            <person name="Detter J.C."/>
            <person name="Han C."/>
            <person name="Tapia R."/>
            <person name="Chen A."/>
            <person name="Kyrpides N."/>
            <person name="Mavromatis K."/>
            <person name="Markowitz V."/>
            <person name="Szeto E."/>
            <person name="Ivanova N."/>
            <person name="Pagani I."/>
            <person name="Pati A."/>
            <person name="Goodwin L."/>
            <person name="Nordberg H.P."/>
            <person name="Cantor M.N."/>
            <person name="Hua S.X."/>
            <person name="Woyke T."/>
            <person name="Kerfeld C.A."/>
        </authorList>
    </citation>
    <scope>NUCLEOTIDE SEQUENCE [LARGE SCALE GENOMIC DNA]</scope>
    <source>
        <strain evidence="3 4">PCC 7113</strain>
    </source>
</reference>
<dbReference type="RefSeq" id="WP_015184751.1">
    <property type="nucleotide sequence ID" value="NC_019738.1"/>
</dbReference>
<protein>
    <recommendedName>
        <fullName evidence="2">General stress protein 17M-like domain-containing protein</fullName>
    </recommendedName>
</protein>
<dbReference type="STRING" id="1173027.Mic7113_4955"/>
<evidence type="ECO:0000259" key="2">
    <source>
        <dbReference type="Pfam" id="PF11181"/>
    </source>
</evidence>
<evidence type="ECO:0000256" key="1">
    <source>
        <dbReference type="SAM" id="Phobius"/>
    </source>
</evidence>
<feature type="transmembrane region" description="Helical" evidence="1">
    <location>
        <begin position="110"/>
        <end position="132"/>
    </location>
</feature>
<proteinExistence type="predicted"/>
<dbReference type="HOGENOM" id="CLU_083853_0_0_3"/>
<gene>
    <name evidence="3" type="ORF">Mic7113_4955</name>
</gene>
<keyword evidence="1" id="KW-0472">Membrane</keyword>
<evidence type="ECO:0000313" key="4">
    <source>
        <dbReference type="Proteomes" id="UP000010471"/>
    </source>
</evidence>
<feature type="transmembrane region" description="Helical" evidence="1">
    <location>
        <begin position="74"/>
        <end position="98"/>
    </location>
</feature>
<organism evidence="3 4">
    <name type="scientific">Allocoleopsis franciscana PCC 7113</name>
    <dbReference type="NCBI Taxonomy" id="1173027"/>
    <lineage>
        <taxon>Bacteria</taxon>
        <taxon>Bacillati</taxon>
        <taxon>Cyanobacteriota</taxon>
        <taxon>Cyanophyceae</taxon>
        <taxon>Coleofasciculales</taxon>
        <taxon>Coleofasciculaceae</taxon>
        <taxon>Allocoleopsis</taxon>
        <taxon>Allocoleopsis franciscana</taxon>
    </lineage>
</organism>
<evidence type="ECO:0000313" key="3">
    <source>
        <dbReference type="EMBL" id="AFZ20616.1"/>
    </source>
</evidence>
<keyword evidence="1" id="KW-0812">Transmembrane</keyword>
<dbReference type="EMBL" id="CP003630">
    <property type="protein sequence ID" value="AFZ20616.1"/>
    <property type="molecule type" value="Genomic_DNA"/>
</dbReference>
<dbReference type="InterPro" id="IPR025889">
    <property type="entry name" value="GSP17M-like_dom"/>
</dbReference>
<dbReference type="OrthoDB" id="462701at2"/>
<dbReference type="Pfam" id="PF11181">
    <property type="entry name" value="YflT"/>
    <property type="match status" value="1"/>
</dbReference>
<keyword evidence="4" id="KW-1185">Reference proteome</keyword>
<dbReference type="PANTHER" id="PTHR36109">
    <property type="entry name" value="MEMBRANE PROTEIN-RELATED"/>
    <property type="match status" value="1"/>
</dbReference>
<dbReference type="KEGG" id="mic:Mic7113_4955"/>